<dbReference type="InterPro" id="IPR002912">
    <property type="entry name" value="ACT_dom"/>
</dbReference>
<keyword evidence="1" id="KW-0129">CBS domain</keyword>
<dbReference type="InterPro" id="IPR000644">
    <property type="entry name" value="CBS_dom"/>
</dbReference>
<evidence type="ECO:0000313" key="4">
    <source>
        <dbReference type="EMBL" id="QAT61381.1"/>
    </source>
</evidence>
<keyword evidence="5" id="KW-1185">Reference proteome</keyword>
<dbReference type="SUPFAM" id="SSF55021">
    <property type="entry name" value="ACT-like"/>
    <property type="match status" value="1"/>
</dbReference>
<evidence type="ECO:0000259" key="3">
    <source>
        <dbReference type="PROSITE" id="PS51671"/>
    </source>
</evidence>
<dbReference type="OrthoDB" id="1706107at2"/>
<sequence length="211" mass="24373">MYVKNHMLTKDKLTVVYLDEDMRSALKKIDEGDFLSLPVFDRSNFKGILMKEAIYRYYYDSDFCGNKSKFLDDVKVKDIYSINFKSIRENEPIEDASYLLNELRTPFLPVFDARNNFVGILTHKAIFDAFSEMFGLGEGTRITVNLLDVPGQLAKLTEIIRKENVNILNIAVMDAKIMDVYKVVIRINTKDVENIIEKIEKSGFKVEDVSK</sequence>
<evidence type="ECO:0000313" key="5">
    <source>
        <dbReference type="Proteomes" id="UP000287969"/>
    </source>
</evidence>
<name>A0A410QBL2_9FIRM</name>
<reference evidence="5" key="1">
    <citation type="submission" date="2019-01" db="EMBL/GenBank/DDBJ databases">
        <title>Draft genomes of a novel of Sporanaerobacter strains.</title>
        <authorList>
            <person name="Ma S."/>
        </authorList>
    </citation>
    <scope>NUCLEOTIDE SEQUENCE [LARGE SCALE GENOMIC DNA]</scope>
    <source>
        <strain evidence="5">NJN-17</strain>
    </source>
</reference>
<dbReference type="RefSeq" id="WP_128752336.1">
    <property type="nucleotide sequence ID" value="NZ_CP035282.1"/>
</dbReference>
<evidence type="ECO:0000259" key="2">
    <source>
        <dbReference type="PROSITE" id="PS51371"/>
    </source>
</evidence>
<dbReference type="Gene3D" id="3.10.580.10">
    <property type="entry name" value="CBS-domain"/>
    <property type="match status" value="1"/>
</dbReference>
<dbReference type="AlphaFoldDB" id="A0A410QBL2"/>
<dbReference type="KEGG" id="spoa:EQM13_07215"/>
<feature type="domain" description="ACT" evidence="3">
    <location>
        <begin position="141"/>
        <end position="211"/>
    </location>
</feature>
<dbReference type="Pfam" id="PF22190">
    <property type="entry name" value="TTHA0829-like_ACT"/>
    <property type="match status" value="1"/>
</dbReference>
<dbReference type="PROSITE" id="PS51371">
    <property type="entry name" value="CBS"/>
    <property type="match status" value="1"/>
</dbReference>
<proteinExistence type="predicted"/>
<dbReference type="Pfam" id="PF00571">
    <property type="entry name" value="CBS"/>
    <property type="match status" value="2"/>
</dbReference>
<dbReference type="Proteomes" id="UP000287969">
    <property type="component" value="Chromosome"/>
</dbReference>
<dbReference type="SUPFAM" id="SSF54631">
    <property type="entry name" value="CBS-domain pair"/>
    <property type="match status" value="1"/>
</dbReference>
<dbReference type="CDD" id="cd02205">
    <property type="entry name" value="CBS_pair_SF"/>
    <property type="match status" value="1"/>
</dbReference>
<dbReference type="SMART" id="SM00116">
    <property type="entry name" value="CBS"/>
    <property type="match status" value="2"/>
</dbReference>
<feature type="domain" description="CBS" evidence="2">
    <location>
        <begin position="79"/>
        <end position="138"/>
    </location>
</feature>
<organism evidence="4 5">
    <name type="scientific">Acidilutibacter cellobiosedens</name>
    <dbReference type="NCBI Taxonomy" id="2507161"/>
    <lineage>
        <taxon>Bacteria</taxon>
        <taxon>Bacillati</taxon>
        <taxon>Bacillota</taxon>
        <taxon>Tissierellia</taxon>
        <taxon>Tissierellales</taxon>
        <taxon>Acidilutibacteraceae</taxon>
        <taxon>Acidilutibacter</taxon>
    </lineage>
</organism>
<dbReference type="PROSITE" id="PS51671">
    <property type="entry name" value="ACT"/>
    <property type="match status" value="1"/>
</dbReference>
<dbReference type="InterPro" id="IPR017036">
    <property type="entry name" value="Lmo0553-like"/>
</dbReference>
<dbReference type="InterPro" id="IPR046342">
    <property type="entry name" value="CBS_dom_sf"/>
</dbReference>
<evidence type="ECO:0000256" key="1">
    <source>
        <dbReference type="PROSITE-ProRule" id="PRU00703"/>
    </source>
</evidence>
<dbReference type="PIRSF" id="PIRSF035040">
    <property type="entry name" value="UCP035040_CBS_Lmo0553"/>
    <property type="match status" value="1"/>
</dbReference>
<dbReference type="EMBL" id="CP035282">
    <property type="protein sequence ID" value="QAT61381.1"/>
    <property type="molecule type" value="Genomic_DNA"/>
</dbReference>
<dbReference type="InterPro" id="IPR045865">
    <property type="entry name" value="ACT-like_dom_sf"/>
</dbReference>
<protein>
    <submittedName>
        <fullName evidence="4">CBS domain-containing protein</fullName>
    </submittedName>
</protein>
<accession>A0A410QBL2</accession>
<dbReference type="Gene3D" id="3.30.2130.10">
    <property type="entry name" value="VC0802-like"/>
    <property type="match status" value="1"/>
</dbReference>
<gene>
    <name evidence="4" type="ORF">EQM13_07215</name>
</gene>